<protein>
    <submittedName>
        <fullName evidence="1">Uncharacterized protein</fullName>
    </submittedName>
</protein>
<dbReference type="EMBL" id="CAKOAT010218487">
    <property type="protein sequence ID" value="CAH8356542.1"/>
    <property type="molecule type" value="Genomic_DNA"/>
</dbReference>
<evidence type="ECO:0000313" key="1">
    <source>
        <dbReference type="EMBL" id="CAH8356542.1"/>
    </source>
</evidence>
<proteinExistence type="predicted"/>
<organism evidence="1 2">
    <name type="scientific">Eruca vesicaria subsp. sativa</name>
    <name type="common">Garden rocket</name>
    <name type="synonym">Eruca sativa</name>
    <dbReference type="NCBI Taxonomy" id="29727"/>
    <lineage>
        <taxon>Eukaryota</taxon>
        <taxon>Viridiplantae</taxon>
        <taxon>Streptophyta</taxon>
        <taxon>Embryophyta</taxon>
        <taxon>Tracheophyta</taxon>
        <taxon>Spermatophyta</taxon>
        <taxon>Magnoliopsida</taxon>
        <taxon>eudicotyledons</taxon>
        <taxon>Gunneridae</taxon>
        <taxon>Pentapetalae</taxon>
        <taxon>rosids</taxon>
        <taxon>malvids</taxon>
        <taxon>Brassicales</taxon>
        <taxon>Brassicaceae</taxon>
        <taxon>Brassiceae</taxon>
        <taxon>Eruca</taxon>
    </lineage>
</organism>
<gene>
    <name evidence="1" type="ORF">ERUC_LOCUS22297</name>
</gene>
<keyword evidence="2" id="KW-1185">Reference proteome</keyword>
<accession>A0ABC8KDL6</accession>
<dbReference type="Proteomes" id="UP001642260">
    <property type="component" value="Unassembled WGS sequence"/>
</dbReference>
<sequence length="91" mass="10835">MKRTKEYDVLRESSFNGYGKKKHRTSLFPNSEESDLMNQSGHQMSKHALYYVEGDNYYGAKATINMLEPKIQQQHKFTFSQLWLLRDLFRP</sequence>
<reference evidence="1 2" key="1">
    <citation type="submission" date="2022-03" db="EMBL/GenBank/DDBJ databases">
        <authorList>
            <person name="Macdonald S."/>
            <person name="Ahmed S."/>
            <person name="Newling K."/>
        </authorList>
    </citation>
    <scope>NUCLEOTIDE SEQUENCE [LARGE SCALE GENOMIC DNA]</scope>
</reference>
<name>A0ABC8KDL6_ERUVS</name>
<evidence type="ECO:0000313" key="2">
    <source>
        <dbReference type="Proteomes" id="UP001642260"/>
    </source>
</evidence>
<comment type="caution">
    <text evidence="1">The sequence shown here is derived from an EMBL/GenBank/DDBJ whole genome shotgun (WGS) entry which is preliminary data.</text>
</comment>
<dbReference type="AlphaFoldDB" id="A0ABC8KDL6"/>